<evidence type="ECO:0000313" key="8">
    <source>
        <dbReference type="EMBL" id="KAG4418613.1"/>
    </source>
</evidence>
<dbReference type="GO" id="GO:0061630">
    <property type="term" value="F:ubiquitin protein ligase activity"/>
    <property type="evidence" value="ECO:0007669"/>
    <property type="project" value="UniProtKB-EC"/>
</dbReference>
<dbReference type="Pfam" id="PF04564">
    <property type="entry name" value="U-box"/>
    <property type="match status" value="1"/>
</dbReference>
<dbReference type="GO" id="GO:0051087">
    <property type="term" value="F:protein-folding chaperone binding"/>
    <property type="evidence" value="ECO:0007669"/>
    <property type="project" value="TreeGrafter"/>
</dbReference>
<dbReference type="EMBL" id="JAFJYH010000124">
    <property type="protein sequence ID" value="KAG4418613.1"/>
    <property type="molecule type" value="Genomic_DNA"/>
</dbReference>
<sequence>MVNADVPFDPAKALEYKESGNKCFQAGDYVQAEALYSKAINHDPSNPLLYTNRSMALLKLHLYPRVILDTRHAISLLPHNMKAYFQLAQAQIALGDPSSALTSAKKAHEFCVEECVSGGKGASSIGPITELVLRAKKEDWERREDERLKGMEGLLAEVVRGMEKSRDGEVEGLKGLEVGEEERERRVEEVRGVWEGKIREVRRVWESAEGCNGLERRRKVPDWCVDDITFSVMLDPVVTKTGQSYDRSSIMEHLRRSPTDPLTREPLQVSDLRPNLALRAACEEFLQENGWAVDW</sequence>
<dbReference type="AlphaFoldDB" id="A0A8H7TGW9"/>
<dbReference type="GO" id="GO:0005737">
    <property type="term" value="C:cytoplasm"/>
    <property type="evidence" value="ECO:0007669"/>
    <property type="project" value="TreeGrafter"/>
</dbReference>
<reference evidence="8" key="1">
    <citation type="submission" date="2021-02" db="EMBL/GenBank/DDBJ databases">
        <title>Genome sequence Cadophora malorum strain M34.</title>
        <authorList>
            <person name="Stefanovic E."/>
            <person name="Vu D."/>
            <person name="Scully C."/>
            <person name="Dijksterhuis J."/>
            <person name="Roader J."/>
            <person name="Houbraken J."/>
        </authorList>
    </citation>
    <scope>NUCLEOTIDE SEQUENCE</scope>
    <source>
        <strain evidence="8">M34</strain>
    </source>
</reference>
<evidence type="ECO:0000259" key="7">
    <source>
        <dbReference type="PROSITE" id="PS51698"/>
    </source>
</evidence>
<evidence type="ECO:0000256" key="3">
    <source>
        <dbReference type="ARBA" id="ARBA00022737"/>
    </source>
</evidence>
<dbReference type="Proteomes" id="UP000664132">
    <property type="component" value="Unassembled WGS sequence"/>
</dbReference>
<keyword evidence="4" id="KW-0833">Ubl conjugation pathway</keyword>
<keyword evidence="5" id="KW-0697">Rotamase</keyword>
<dbReference type="GO" id="GO:0071218">
    <property type="term" value="P:cellular response to misfolded protein"/>
    <property type="evidence" value="ECO:0007669"/>
    <property type="project" value="TreeGrafter"/>
</dbReference>
<evidence type="ECO:0000313" key="9">
    <source>
        <dbReference type="Proteomes" id="UP000664132"/>
    </source>
</evidence>
<dbReference type="SUPFAM" id="SSF57850">
    <property type="entry name" value="RING/U-box"/>
    <property type="match status" value="1"/>
</dbReference>
<dbReference type="InterPro" id="IPR013083">
    <property type="entry name" value="Znf_RING/FYVE/PHD"/>
</dbReference>
<dbReference type="InterPro" id="IPR019734">
    <property type="entry name" value="TPR_rpt"/>
</dbReference>
<dbReference type="InterPro" id="IPR003613">
    <property type="entry name" value="Ubox_domain"/>
</dbReference>
<comment type="catalytic activity">
    <reaction evidence="1">
        <text>S-ubiquitinyl-[E2 ubiquitin-conjugating enzyme]-L-cysteine + [acceptor protein]-L-lysine = [E2 ubiquitin-conjugating enzyme]-L-cysteine + N(6)-ubiquitinyl-[acceptor protein]-L-lysine.</text>
        <dbReference type="EC" id="2.3.2.27"/>
    </reaction>
</comment>
<dbReference type="InterPro" id="IPR011990">
    <property type="entry name" value="TPR-like_helical_dom_sf"/>
</dbReference>
<dbReference type="GO" id="GO:0045862">
    <property type="term" value="P:positive regulation of proteolysis"/>
    <property type="evidence" value="ECO:0007669"/>
    <property type="project" value="TreeGrafter"/>
</dbReference>
<keyword evidence="9" id="KW-1185">Reference proteome</keyword>
<dbReference type="PROSITE" id="PS50005">
    <property type="entry name" value="TPR"/>
    <property type="match status" value="1"/>
</dbReference>
<evidence type="ECO:0000256" key="6">
    <source>
        <dbReference type="PROSITE-ProRule" id="PRU00339"/>
    </source>
</evidence>
<proteinExistence type="predicted"/>
<name>A0A8H7TGW9_9HELO</name>
<dbReference type="PANTHER" id="PTHR46803:SF2">
    <property type="entry name" value="E3 UBIQUITIN-PROTEIN LIGASE CHIP"/>
    <property type="match status" value="1"/>
</dbReference>
<evidence type="ECO:0000256" key="1">
    <source>
        <dbReference type="ARBA" id="ARBA00000900"/>
    </source>
</evidence>
<dbReference type="GO" id="GO:0000209">
    <property type="term" value="P:protein polyubiquitination"/>
    <property type="evidence" value="ECO:0007669"/>
    <property type="project" value="TreeGrafter"/>
</dbReference>
<dbReference type="Gene3D" id="1.25.40.10">
    <property type="entry name" value="Tetratricopeptide repeat domain"/>
    <property type="match status" value="1"/>
</dbReference>
<keyword evidence="5" id="KW-0413">Isomerase</keyword>
<comment type="caution">
    <text evidence="8">The sequence shown here is derived from an EMBL/GenBank/DDBJ whole genome shotgun (WGS) entry which is preliminary data.</text>
</comment>
<evidence type="ECO:0000256" key="5">
    <source>
        <dbReference type="ARBA" id="ARBA00023110"/>
    </source>
</evidence>
<dbReference type="GO" id="GO:0043161">
    <property type="term" value="P:proteasome-mediated ubiquitin-dependent protein catabolic process"/>
    <property type="evidence" value="ECO:0007669"/>
    <property type="project" value="TreeGrafter"/>
</dbReference>
<dbReference type="Gene3D" id="3.30.40.10">
    <property type="entry name" value="Zinc/RING finger domain, C3HC4 (zinc finger)"/>
    <property type="match status" value="1"/>
</dbReference>
<dbReference type="GO" id="GO:0006515">
    <property type="term" value="P:protein quality control for misfolded or incompletely synthesized proteins"/>
    <property type="evidence" value="ECO:0007669"/>
    <property type="project" value="TreeGrafter"/>
</dbReference>
<dbReference type="GO" id="GO:0003755">
    <property type="term" value="F:peptidyl-prolyl cis-trans isomerase activity"/>
    <property type="evidence" value="ECO:0007669"/>
    <property type="project" value="UniProtKB-KW"/>
</dbReference>
<gene>
    <name evidence="8" type="ORF">IFR04_008238</name>
</gene>
<dbReference type="PANTHER" id="PTHR46803">
    <property type="entry name" value="E3 UBIQUITIN-PROTEIN LIGASE CHIP"/>
    <property type="match status" value="1"/>
</dbReference>
<dbReference type="PROSITE" id="PS51698">
    <property type="entry name" value="U_BOX"/>
    <property type="match status" value="1"/>
</dbReference>
<protein>
    <recommendedName>
        <fullName evidence="7">U-box domain-containing protein</fullName>
    </recommendedName>
</protein>
<keyword evidence="6" id="KW-0802">TPR repeat</keyword>
<evidence type="ECO:0000256" key="2">
    <source>
        <dbReference type="ARBA" id="ARBA00022679"/>
    </source>
</evidence>
<feature type="repeat" description="TPR" evidence="6">
    <location>
        <begin position="13"/>
        <end position="46"/>
    </location>
</feature>
<dbReference type="SMART" id="SM00504">
    <property type="entry name" value="Ubox"/>
    <property type="match status" value="1"/>
</dbReference>
<dbReference type="SUPFAM" id="SSF48452">
    <property type="entry name" value="TPR-like"/>
    <property type="match status" value="1"/>
</dbReference>
<dbReference type="OrthoDB" id="629492at2759"/>
<keyword evidence="3" id="KW-0677">Repeat</keyword>
<accession>A0A8H7TGW9</accession>
<keyword evidence="2" id="KW-0808">Transferase</keyword>
<organism evidence="8 9">
    <name type="scientific">Cadophora malorum</name>
    <dbReference type="NCBI Taxonomy" id="108018"/>
    <lineage>
        <taxon>Eukaryota</taxon>
        <taxon>Fungi</taxon>
        <taxon>Dikarya</taxon>
        <taxon>Ascomycota</taxon>
        <taxon>Pezizomycotina</taxon>
        <taxon>Leotiomycetes</taxon>
        <taxon>Helotiales</taxon>
        <taxon>Ploettnerulaceae</taxon>
        <taxon>Cadophora</taxon>
    </lineage>
</organism>
<feature type="domain" description="U-box" evidence="7">
    <location>
        <begin position="219"/>
        <end position="292"/>
    </location>
</feature>
<dbReference type="SMART" id="SM00028">
    <property type="entry name" value="TPR"/>
    <property type="match status" value="3"/>
</dbReference>
<evidence type="ECO:0000256" key="4">
    <source>
        <dbReference type="ARBA" id="ARBA00022786"/>
    </source>
</evidence>